<dbReference type="PANTHER" id="PTHR44360:SF1">
    <property type="entry name" value="DNAJ HOMOLOG SUBFAMILY B MEMBER 9"/>
    <property type="match status" value="1"/>
</dbReference>
<sequence length="287" mass="31272">MGDLFGVVGWLFLPKFASDCVLQGAHWVLARVAPGKVPAAHSAAYNLHRRLSYAVVIMLYLFYTLYSTEKSLGTNYYQLLGVSPSGVSSAQLKRNFRNLSLALHPDKNTGNEMEFIQVQEAYRVLSTPTLQFVYDRAGASALACQTCKSANDYLLAAVPRRLGVYGAFVFGNVILQVFRFGVNGIYWRYLAIGAFAVLELLIMTGKTTPVFIGAMQFVVRQRTGFEIAQIPAAGQDQAPGGHVPQHRAPQQADGRVREGDAAVLDAGVQLAVPQDVRRAAQCRAGAD</sequence>
<evidence type="ECO:0000259" key="4">
    <source>
        <dbReference type="PROSITE" id="PS50076"/>
    </source>
</evidence>
<dbReference type="InterPro" id="IPR036869">
    <property type="entry name" value="J_dom_sf"/>
</dbReference>
<gene>
    <name evidence="5" type="ORF">DL89DRAFT_60623</name>
</gene>
<dbReference type="SUPFAM" id="SSF46565">
    <property type="entry name" value="Chaperone J-domain"/>
    <property type="match status" value="1"/>
</dbReference>
<keyword evidence="3" id="KW-0472">Membrane</keyword>
<dbReference type="Proteomes" id="UP000193922">
    <property type="component" value="Unassembled WGS sequence"/>
</dbReference>
<evidence type="ECO:0000313" key="6">
    <source>
        <dbReference type="Proteomes" id="UP000193922"/>
    </source>
</evidence>
<dbReference type="OrthoDB" id="436519at2759"/>
<feature type="transmembrane region" description="Helical" evidence="3">
    <location>
        <begin position="51"/>
        <end position="68"/>
    </location>
</feature>
<dbReference type="GO" id="GO:0051787">
    <property type="term" value="F:misfolded protein binding"/>
    <property type="evidence" value="ECO:0007669"/>
    <property type="project" value="TreeGrafter"/>
</dbReference>
<evidence type="ECO:0000256" key="3">
    <source>
        <dbReference type="SAM" id="Phobius"/>
    </source>
</evidence>
<protein>
    <submittedName>
        <fullName evidence="5">DnaJ-domain-containing protein</fullName>
    </submittedName>
</protein>
<keyword evidence="6" id="KW-1185">Reference proteome</keyword>
<feature type="region of interest" description="Disordered" evidence="2">
    <location>
        <begin position="234"/>
        <end position="256"/>
    </location>
</feature>
<comment type="caution">
    <text evidence="5">The sequence shown here is derived from an EMBL/GenBank/DDBJ whole genome shotgun (WGS) entry which is preliminary data.</text>
</comment>
<proteinExistence type="predicted"/>
<dbReference type="GO" id="GO:0036503">
    <property type="term" value="P:ERAD pathway"/>
    <property type="evidence" value="ECO:0007669"/>
    <property type="project" value="TreeGrafter"/>
</dbReference>
<reference evidence="5 6" key="1">
    <citation type="submission" date="2016-07" db="EMBL/GenBank/DDBJ databases">
        <title>Pervasive Adenine N6-methylation of Active Genes in Fungi.</title>
        <authorList>
            <consortium name="DOE Joint Genome Institute"/>
            <person name="Mondo S.J."/>
            <person name="Dannebaum R.O."/>
            <person name="Kuo R.C."/>
            <person name="Labutti K."/>
            <person name="Haridas S."/>
            <person name="Kuo A."/>
            <person name="Salamov A."/>
            <person name="Ahrendt S.R."/>
            <person name="Lipzen A."/>
            <person name="Sullivan W."/>
            <person name="Andreopoulos W.B."/>
            <person name="Clum A."/>
            <person name="Lindquist E."/>
            <person name="Daum C."/>
            <person name="Ramamoorthy G.K."/>
            <person name="Gryganskyi A."/>
            <person name="Culley D."/>
            <person name="Magnuson J.K."/>
            <person name="James T.Y."/>
            <person name="O'Malley M.A."/>
            <person name="Stajich J.E."/>
            <person name="Spatafora J.W."/>
            <person name="Visel A."/>
            <person name="Grigoriev I.V."/>
        </authorList>
    </citation>
    <scope>NUCLEOTIDE SEQUENCE [LARGE SCALE GENOMIC DNA]</scope>
    <source>
        <strain evidence="5 6">ATCC 12442</strain>
    </source>
</reference>
<dbReference type="RefSeq" id="XP_040740790.1">
    <property type="nucleotide sequence ID" value="XM_040891862.1"/>
</dbReference>
<dbReference type="Gene3D" id="1.10.287.110">
    <property type="entry name" value="DnaJ domain"/>
    <property type="match status" value="1"/>
</dbReference>
<name>A0A1Y1VZZ1_9FUNG</name>
<dbReference type="PANTHER" id="PTHR44360">
    <property type="entry name" value="DNAJ HOMOLOG SUBFAMILY B MEMBER 9"/>
    <property type="match status" value="1"/>
</dbReference>
<evidence type="ECO:0000256" key="1">
    <source>
        <dbReference type="ARBA" id="ARBA00023186"/>
    </source>
</evidence>
<dbReference type="EMBL" id="MCFD01000014">
    <property type="protein sequence ID" value="ORX66831.1"/>
    <property type="molecule type" value="Genomic_DNA"/>
</dbReference>
<dbReference type="InterPro" id="IPR051948">
    <property type="entry name" value="Hsp70_co-chaperone_J-domain"/>
</dbReference>
<dbReference type="CDD" id="cd06257">
    <property type="entry name" value="DnaJ"/>
    <property type="match status" value="1"/>
</dbReference>
<dbReference type="GO" id="GO:0051087">
    <property type="term" value="F:protein-folding chaperone binding"/>
    <property type="evidence" value="ECO:0007669"/>
    <property type="project" value="TreeGrafter"/>
</dbReference>
<dbReference type="Pfam" id="PF00226">
    <property type="entry name" value="DnaJ"/>
    <property type="match status" value="1"/>
</dbReference>
<keyword evidence="3" id="KW-0812">Transmembrane</keyword>
<feature type="transmembrane region" description="Helical" evidence="3">
    <location>
        <begin position="162"/>
        <end position="180"/>
    </location>
</feature>
<keyword evidence="3" id="KW-1133">Transmembrane helix</keyword>
<evidence type="ECO:0000256" key="2">
    <source>
        <dbReference type="SAM" id="MobiDB-lite"/>
    </source>
</evidence>
<dbReference type="GeneID" id="63808510"/>
<keyword evidence="1" id="KW-0143">Chaperone</keyword>
<feature type="transmembrane region" description="Helical" evidence="3">
    <location>
        <begin position="186"/>
        <end position="205"/>
    </location>
</feature>
<dbReference type="AlphaFoldDB" id="A0A1Y1VZZ1"/>
<dbReference type="InterPro" id="IPR001623">
    <property type="entry name" value="DnaJ_domain"/>
</dbReference>
<dbReference type="STRING" id="61395.A0A1Y1VZZ1"/>
<evidence type="ECO:0000313" key="5">
    <source>
        <dbReference type="EMBL" id="ORX66831.1"/>
    </source>
</evidence>
<organism evidence="5 6">
    <name type="scientific">Linderina pennispora</name>
    <dbReference type="NCBI Taxonomy" id="61395"/>
    <lineage>
        <taxon>Eukaryota</taxon>
        <taxon>Fungi</taxon>
        <taxon>Fungi incertae sedis</taxon>
        <taxon>Zoopagomycota</taxon>
        <taxon>Kickxellomycotina</taxon>
        <taxon>Kickxellomycetes</taxon>
        <taxon>Kickxellales</taxon>
        <taxon>Kickxellaceae</taxon>
        <taxon>Linderina</taxon>
    </lineage>
</organism>
<dbReference type="PROSITE" id="PS50076">
    <property type="entry name" value="DNAJ_2"/>
    <property type="match status" value="1"/>
</dbReference>
<feature type="domain" description="J" evidence="4">
    <location>
        <begin position="75"/>
        <end position="138"/>
    </location>
</feature>
<dbReference type="SMART" id="SM00271">
    <property type="entry name" value="DnaJ"/>
    <property type="match status" value="1"/>
</dbReference>
<accession>A0A1Y1VZZ1</accession>
<dbReference type="GO" id="GO:0005783">
    <property type="term" value="C:endoplasmic reticulum"/>
    <property type="evidence" value="ECO:0007669"/>
    <property type="project" value="TreeGrafter"/>
</dbReference>